<proteinExistence type="predicted"/>
<dbReference type="RefSeq" id="WP_377851007.1">
    <property type="nucleotide sequence ID" value="NZ_JBHLZU010000006.1"/>
</dbReference>
<feature type="signal peptide" evidence="1">
    <location>
        <begin position="1"/>
        <end position="23"/>
    </location>
</feature>
<sequence>MLRFTTVIAAALVLVTTATPASAGQRAVVGTAEELVAALKAATPGSTIELRPGVYDGAFFGTASGTAAAPITLTGPRTAVLKNTKKACDPNVPADREAQGVSYCGYGFHLNLAKHWLLKGFSVAEASKGIVFDGSDDNVVDDVEVRQIGDEGVHFRANSNDNVLRNSSVRDVGTAQPAYGEGVYFGSAKGANWGKYGDRPGDQTVPDTSDRNQALDNRLGPNVAAEHVDIKEGTTGGKVLRNTFDGVGMTGENSSESWVNAKGNDYDISDNRGTRSFEHGFKVIQRLDGWGCGNVFHRNVADVQAAGYGFQFPHNKKCGSKPNLVYRDNTVTNAGKGFSDVTPVS</sequence>
<dbReference type="InterPro" id="IPR012334">
    <property type="entry name" value="Pectin_lyas_fold"/>
</dbReference>
<evidence type="ECO:0008006" key="4">
    <source>
        <dbReference type="Google" id="ProtNLM"/>
    </source>
</evidence>
<dbReference type="SUPFAM" id="SSF51126">
    <property type="entry name" value="Pectin lyase-like"/>
    <property type="match status" value="1"/>
</dbReference>
<evidence type="ECO:0000313" key="3">
    <source>
        <dbReference type="Proteomes" id="UP001589693"/>
    </source>
</evidence>
<dbReference type="InterPro" id="IPR011050">
    <property type="entry name" value="Pectin_lyase_fold/virulence"/>
</dbReference>
<protein>
    <recommendedName>
        <fullName evidence="4">Right handed beta helix domain-containing protein</fullName>
    </recommendedName>
</protein>
<keyword evidence="3" id="KW-1185">Reference proteome</keyword>
<gene>
    <name evidence="2" type="ORF">ACFFQA_07860</name>
</gene>
<dbReference type="EMBL" id="JBHLZU010000006">
    <property type="protein sequence ID" value="MFB9903850.1"/>
    <property type="molecule type" value="Genomic_DNA"/>
</dbReference>
<accession>A0ABV5ZSI1</accession>
<feature type="chain" id="PRO_5047538182" description="Right handed beta helix domain-containing protein" evidence="1">
    <location>
        <begin position="24"/>
        <end position="345"/>
    </location>
</feature>
<name>A0ABV5ZSI1_9PSEU</name>
<evidence type="ECO:0000256" key="1">
    <source>
        <dbReference type="SAM" id="SignalP"/>
    </source>
</evidence>
<reference evidence="2 3" key="1">
    <citation type="submission" date="2024-09" db="EMBL/GenBank/DDBJ databases">
        <authorList>
            <person name="Sun Q."/>
            <person name="Mori K."/>
        </authorList>
    </citation>
    <scope>NUCLEOTIDE SEQUENCE [LARGE SCALE GENOMIC DNA]</scope>
    <source>
        <strain evidence="2 3">TBRC 7907</strain>
    </source>
</reference>
<dbReference type="Proteomes" id="UP001589693">
    <property type="component" value="Unassembled WGS sequence"/>
</dbReference>
<organism evidence="2 3">
    <name type="scientific">Allokutzneria oryzae</name>
    <dbReference type="NCBI Taxonomy" id="1378989"/>
    <lineage>
        <taxon>Bacteria</taxon>
        <taxon>Bacillati</taxon>
        <taxon>Actinomycetota</taxon>
        <taxon>Actinomycetes</taxon>
        <taxon>Pseudonocardiales</taxon>
        <taxon>Pseudonocardiaceae</taxon>
        <taxon>Allokutzneria</taxon>
    </lineage>
</organism>
<dbReference type="Gene3D" id="2.160.20.10">
    <property type="entry name" value="Single-stranded right-handed beta-helix, Pectin lyase-like"/>
    <property type="match status" value="1"/>
</dbReference>
<comment type="caution">
    <text evidence="2">The sequence shown here is derived from an EMBL/GenBank/DDBJ whole genome shotgun (WGS) entry which is preliminary data.</text>
</comment>
<evidence type="ECO:0000313" key="2">
    <source>
        <dbReference type="EMBL" id="MFB9903850.1"/>
    </source>
</evidence>
<keyword evidence="1" id="KW-0732">Signal</keyword>